<feature type="region of interest" description="Disordered" evidence="1">
    <location>
        <begin position="169"/>
        <end position="472"/>
    </location>
</feature>
<feature type="compositionally biased region" description="Pro residues" evidence="1">
    <location>
        <begin position="498"/>
        <end position="515"/>
    </location>
</feature>
<feature type="compositionally biased region" description="Acidic residues" evidence="1">
    <location>
        <begin position="306"/>
        <end position="324"/>
    </location>
</feature>
<feature type="compositionally biased region" description="Basic and acidic residues" evidence="1">
    <location>
        <begin position="387"/>
        <end position="404"/>
    </location>
</feature>
<dbReference type="GO" id="GO:0005884">
    <property type="term" value="C:actin filament"/>
    <property type="evidence" value="ECO:0007669"/>
    <property type="project" value="TreeGrafter"/>
</dbReference>
<dbReference type="GO" id="GO:0030041">
    <property type="term" value="P:actin filament polymerization"/>
    <property type="evidence" value="ECO:0007669"/>
    <property type="project" value="TreeGrafter"/>
</dbReference>
<feature type="compositionally biased region" description="Basic and acidic residues" evidence="1">
    <location>
        <begin position="264"/>
        <end position="278"/>
    </location>
</feature>
<feature type="compositionally biased region" description="Basic residues" evidence="1">
    <location>
        <begin position="341"/>
        <end position="357"/>
    </location>
</feature>
<dbReference type="Proteomes" id="UP000036403">
    <property type="component" value="Unassembled WGS sequence"/>
</dbReference>
<organism evidence="2 3">
    <name type="scientific">Lasius niger</name>
    <name type="common">Black garden ant</name>
    <dbReference type="NCBI Taxonomy" id="67767"/>
    <lineage>
        <taxon>Eukaryota</taxon>
        <taxon>Metazoa</taxon>
        <taxon>Ecdysozoa</taxon>
        <taxon>Arthropoda</taxon>
        <taxon>Hexapoda</taxon>
        <taxon>Insecta</taxon>
        <taxon>Pterygota</taxon>
        <taxon>Neoptera</taxon>
        <taxon>Endopterygota</taxon>
        <taxon>Hymenoptera</taxon>
        <taxon>Apocrita</taxon>
        <taxon>Aculeata</taxon>
        <taxon>Formicoidea</taxon>
        <taxon>Formicidae</taxon>
        <taxon>Formicinae</taxon>
        <taxon>Lasius</taxon>
        <taxon>Lasius</taxon>
    </lineage>
</organism>
<evidence type="ECO:0000313" key="2">
    <source>
        <dbReference type="EMBL" id="KMQ94178.1"/>
    </source>
</evidence>
<proteinExistence type="predicted"/>
<evidence type="ECO:0000313" key="3">
    <source>
        <dbReference type="Proteomes" id="UP000036403"/>
    </source>
</evidence>
<comment type="caution">
    <text evidence="2">The sequence shown here is derived from an EMBL/GenBank/DDBJ whole genome shotgun (WGS) entry which is preliminary data.</text>
</comment>
<dbReference type="PANTHER" id="PTHR45691">
    <property type="entry name" value="PROTEIN DIAPHANOUS"/>
    <property type="match status" value="1"/>
</dbReference>
<dbReference type="AlphaFoldDB" id="A0A0J7KV54"/>
<feature type="region of interest" description="Disordered" evidence="1">
    <location>
        <begin position="488"/>
        <end position="525"/>
    </location>
</feature>
<dbReference type="PANTHER" id="PTHR45691:SF1">
    <property type="entry name" value="FH2 DOMAIN-CONTAINING PROTEIN 1-RELATED"/>
    <property type="match status" value="1"/>
</dbReference>
<feature type="compositionally biased region" description="Pro residues" evidence="1">
    <location>
        <begin position="456"/>
        <end position="469"/>
    </location>
</feature>
<feature type="compositionally biased region" description="Basic residues" evidence="1">
    <location>
        <begin position="405"/>
        <end position="436"/>
    </location>
</feature>
<feature type="compositionally biased region" description="Basic and acidic residues" evidence="1">
    <location>
        <begin position="325"/>
        <end position="340"/>
    </location>
</feature>
<accession>A0A0J7KV54</accession>
<sequence>MDLEVTTFICVTTWLPSIFETTFIAGVIEFDCDVEITCFLAILSRFWTINTPCVVGDPLTASFPLALATKTGGWLDFPSGDCNPNEVAKSVDETDALLDPSHWSPIYTKQQIIGTELRRKEKERKKIERINRRALRLLEKNNTSRQTGEVLLDRRKGSVVDPLVLKALKEGEEQAETESPSQTNSVKEEEEEAASFIKEEDEDAAADEDEDDDEDEVEAEAEDDEEEEEEAEDEDEDDNDDDEKSSQMINQRIEVDEATIPADMNKDEAEIETTKEWPELPPPPLKGILIAPGFRRDSIPNGNLDDLSDVDDDTKDSSDEDEETDKNNECNKDVGPDAKSGKSKSAKLLKKTNRSKKSVQFADGIKPGEGTSPSGGEGDMPSPPPPKRTDLREGLKDLKRDKIYSSRKSRKQEKRARPPKTKKKVKVKIIKLKKPRVTPLTAMMMDDSDEMDDRSPPPPPPGSPPPPHLWPSYLSVYNTTVRTVEPPQTTASTLTPVQAPPPPTPLPLLVPPPPLNYTIQPCSKA</sequence>
<protein>
    <submittedName>
        <fullName evidence="2">Proline-glutamic acid-and leucine-rich protein 1-like protein</fullName>
    </submittedName>
</protein>
<dbReference type="PaxDb" id="67767-A0A0J7KV54"/>
<dbReference type="STRING" id="67767.A0A0J7KV54"/>
<feature type="compositionally biased region" description="Acidic residues" evidence="1">
    <location>
        <begin position="188"/>
        <end position="243"/>
    </location>
</feature>
<dbReference type="EMBL" id="LBMM01002921">
    <property type="protein sequence ID" value="KMQ94178.1"/>
    <property type="molecule type" value="Genomic_DNA"/>
</dbReference>
<reference evidence="2 3" key="1">
    <citation type="submission" date="2015-04" db="EMBL/GenBank/DDBJ databases">
        <title>Lasius niger genome sequencing.</title>
        <authorList>
            <person name="Konorov E.A."/>
            <person name="Nikitin M.A."/>
            <person name="Kirill M.V."/>
            <person name="Chang P."/>
        </authorList>
    </citation>
    <scope>NUCLEOTIDE SEQUENCE [LARGE SCALE GENOMIC DNA]</scope>
    <source>
        <tissue evidence="2">Whole</tissue>
    </source>
</reference>
<dbReference type="InterPro" id="IPR051412">
    <property type="entry name" value="Formin_Homology_Diaphanous_sf"/>
</dbReference>
<evidence type="ECO:0000256" key="1">
    <source>
        <dbReference type="SAM" id="MobiDB-lite"/>
    </source>
</evidence>
<keyword evidence="3" id="KW-1185">Reference proteome</keyword>
<gene>
    <name evidence="2" type="ORF">RF55_5680</name>
</gene>
<name>A0A0J7KV54_LASNI</name>